<comment type="caution">
    <text evidence="1">The sequence shown here is derived from an EMBL/GenBank/DDBJ whole genome shotgun (WGS) entry which is preliminary data.</text>
</comment>
<protein>
    <submittedName>
        <fullName evidence="1">Uncharacterized protein</fullName>
    </submittedName>
</protein>
<accession>A0A0G0MZM0</accession>
<dbReference type="EMBL" id="LBUU01000005">
    <property type="protein sequence ID" value="KKQ70306.1"/>
    <property type="molecule type" value="Genomic_DNA"/>
</dbReference>
<name>A0A0G0MZM0_9BACT</name>
<evidence type="ECO:0000313" key="2">
    <source>
        <dbReference type="Proteomes" id="UP000034022"/>
    </source>
</evidence>
<dbReference type="AlphaFoldDB" id="A0A0G0MZM0"/>
<organism evidence="1 2">
    <name type="scientific">Candidatus Falkowbacteria bacterium GW2011_GWE1_38_31</name>
    <dbReference type="NCBI Taxonomy" id="1618638"/>
    <lineage>
        <taxon>Bacteria</taxon>
        <taxon>Candidatus Falkowiibacteriota</taxon>
    </lineage>
</organism>
<proteinExistence type="predicted"/>
<gene>
    <name evidence="1" type="ORF">US91_C0005G0011</name>
</gene>
<evidence type="ECO:0000313" key="1">
    <source>
        <dbReference type="EMBL" id="KKQ70306.1"/>
    </source>
</evidence>
<dbReference type="Proteomes" id="UP000034022">
    <property type="component" value="Unassembled WGS sequence"/>
</dbReference>
<sequence length="404" mass="47144">MNSFNQKLNKLPKNVQEFFVSMKAAELNSLICKENNILENQSLNFLEIINKLFFKELEIVNLEKEIMQSLGSDIIVAKKIAEMIVGVRLLIVDDWFGGEAVKYLEKNKIAISKYQKYIKEQQEAIEKEKDYFAQELNDDFQEYVPPTPKEEEIKPRAYNPQKEKEDSKEIFSGMLSCFLADHVNPFLEDYNHNLILLFNEDNAFKIELERLLFMNGEMLTHASFEIDGHPQSPTIGNWIQNFIRYNGSGMFSNLALTKYITDSENARRLPPEEKRLVQRLLQLYRNIKFFPESLADVPVEDWEIIPVNKESQNVLARKPIGLPMTEEEKKIASLKREEEEYSAGGLERLAIEEEIRGNKKLEDLKIEMNKYAEGSLERMVVEEEVKKLEAVEVRSKNFYGISRY</sequence>
<reference evidence="1 2" key="1">
    <citation type="journal article" date="2015" name="Nature">
        <title>rRNA introns, odd ribosomes, and small enigmatic genomes across a large radiation of phyla.</title>
        <authorList>
            <person name="Brown C.T."/>
            <person name="Hug L.A."/>
            <person name="Thomas B.C."/>
            <person name="Sharon I."/>
            <person name="Castelle C.J."/>
            <person name="Singh A."/>
            <person name="Wilkins M.J."/>
            <person name="Williams K.H."/>
            <person name="Banfield J.F."/>
        </authorList>
    </citation>
    <scope>NUCLEOTIDE SEQUENCE [LARGE SCALE GENOMIC DNA]</scope>
</reference>